<dbReference type="EC" id="2.7.1.71" evidence="3 11"/>
<evidence type="ECO:0000256" key="2">
    <source>
        <dbReference type="ARBA" id="ARBA00006997"/>
    </source>
</evidence>
<comment type="cofactor">
    <cofactor evidence="11">
        <name>Mg(2+)</name>
        <dbReference type="ChEBI" id="CHEBI:18420"/>
    </cofactor>
    <text evidence="11">Binds 1 Mg(2+) ion per subunit.</text>
</comment>
<feature type="binding site" evidence="11">
    <location>
        <position position="137"/>
    </location>
    <ligand>
        <name>substrate</name>
    </ligand>
</feature>
<dbReference type="CDD" id="cd00464">
    <property type="entry name" value="SK"/>
    <property type="match status" value="1"/>
</dbReference>
<comment type="pathway">
    <text evidence="1 11">Metabolic intermediate biosynthesis; chorismate biosynthesis; chorismate from D-erythrose 4-phosphate and phosphoenolpyruvate: step 5/7.</text>
</comment>
<dbReference type="Pfam" id="PF01202">
    <property type="entry name" value="SKI"/>
    <property type="match status" value="1"/>
</dbReference>
<feature type="binding site" evidence="11">
    <location>
        <position position="16"/>
    </location>
    <ligand>
        <name>Mg(2+)</name>
        <dbReference type="ChEBI" id="CHEBI:18420"/>
    </ligand>
</feature>
<dbReference type="EMBL" id="CP002360">
    <property type="protein sequence ID" value="AEE96327.1"/>
    <property type="molecule type" value="Genomic_DNA"/>
</dbReference>
<feature type="binding site" evidence="11">
    <location>
        <position position="58"/>
    </location>
    <ligand>
        <name>substrate</name>
    </ligand>
</feature>
<keyword evidence="11" id="KW-0479">Metal-binding</keyword>
<dbReference type="InterPro" id="IPR031322">
    <property type="entry name" value="Shikimate/glucono_kinase"/>
</dbReference>
<dbReference type="RefSeq" id="WP_013780757.1">
    <property type="nucleotide sequence ID" value="NC_015520.1"/>
</dbReference>
<dbReference type="OrthoDB" id="9800332at2"/>
<evidence type="ECO:0000256" key="9">
    <source>
        <dbReference type="ARBA" id="ARBA00023141"/>
    </source>
</evidence>
<keyword evidence="11" id="KW-0963">Cytoplasm</keyword>
<feature type="binding site" evidence="11">
    <location>
        <position position="80"/>
    </location>
    <ligand>
        <name>substrate</name>
    </ligand>
</feature>
<dbReference type="eggNOG" id="COG0703">
    <property type="taxonomic scope" value="Bacteria"/>
</dbReference>
<dbReference type="GO" id="GO:0005829">
    <property type="term" value="C:cytosol"/>
    <property type="evidence" value="ECO:0007669"/>
    <property type="project" value="TreeGrafter"/>
</dbReference>
<evidence type="ECO:0000256" key="4">
    <source>
        <dbReference type="ARBA" id="ARBA00022605"/>
    </source>
</evidence>
<dbReference type="AlphaFoldDB" id="F4A394"/>
<dbReference type="PRINTS" id="PR01100">
    <property type="entry name" value="SHIKIMTKNASE"/>
</dbReference>
<comment type="catalytic activity">
    <reaction evidence="10 11">
        <text>shikimate + ATP = 3-phosphoshikimate + ADP + H(+)</text>
        <dbReference type="Rhea" id="RHEA:13121"/>
        <dbReference type="ChEBI" id="CHEBI:15378"/>
        <dbReference type="ChEBI" id="CHEBI:30616"/>
        <dbReference type="ChEBI" id="CHEBI:36208"/>
        <dbReference type="ChEBI" id="CHEBI:145989"/>
        <dbReference type="ChEBI" id="CHEBI:456216"/>
        <dbReference type="EC" id="2.7.1.71"/>
    </reaction>
</comment>
<evidence type="ECO:0000256" key="6">
    <source>
        <dbReference type="ARBA" id="ARBA00022741"/>
    </source>
</evidence>
<dbReference type="PROSITE" id="PS01128">
    <property type="entry name" value="SHIKIMATE_KINASE"/>
    <property type="match status" value="1"/>
</dbReference>
<keyword evidence="4 11" id="KW-0028">Amino-acid biosynthesis</keyword>
<dbReference type="InterPro" id="IPR027417">
    <property type="entry name" value="P-loop_NTPase"/>
</dbReference>
<comment type="similarity">
    <text evidence="2 11">Belongs to the shikimate kinase family.</text>
</comment>
<dbReference type="HAMAP" id="MF_00109">
    <property type="entry name" value="Shikimate_kinase"/>
    <property type="match status" value="1"/>
</dbReference>
<dbReference type="STRING" id="697281.Mahau_1130"/>
<dbReference type="PANTHER" id="PTHR21087">
    <property type="entry name" value="SHIKIMATE KINASE"/>
    <property type="match status" value="1"/>
</dbReference>
<dbReference type="SUPFAM" id="SSF52540">
    <property type="entry name" value="P-loop containing nucleoside triphosphate hydrolases"/>
    <property type="match status" value="1"/>
</dbReference>
<dbReference type="InterPro" id="IPR000623">
    <property type="entry name" value="Shikimate_kinase/TSH1"/>
</dbReference>
<dbReference type="Proteomes" id="UP000008457">
    <property type="component" value="Chromosome"/>
</dbReference>
<dbReference type="InterPro" id="IPR023000">
    <property type="entry name" value="Shikimate_kinase_CS"/>
</dbReference>
<feature type="binding site" evidence="11">
    <location>
        <begin position="12"/>
        <end position="17"/>
    </location>
    <ligand>
        <name>ATP</name>
        <dbReference type="ChEBI" id="CHEBI:30616"/>
    </ligand>
</feature>
<reference evidence="13" key="1">
    <citation type="submission" date="2010-11" db="EMBL/GenBank/DDBJ databases">
        <title>The complete genome of Mahella australiensis DSM 15567.</title>
        <authorList>
            <consortium name="US DOE Joint Genome Institute (JGI-PGF)"/>
            <person name="Lucas S."/>
            <person name="Copeland A."/>
            <person name="Lapidus A."/>
            <person name="Bruce D."/>
            <person name="Goodwin L."/>
            <person name="Pitluck S."/>
            <person name="Kyrpides N."/>
            <person name="Mavromatis K."/>
            <person name="Pagani I."/>
            <person name="Ivanova N."/>
            <person name="Teshima H."/>
            <person name="Brettin T."/>
            <person name="Detter J.C."/>
            <person name="Han C."/>
            <person name="Tapia R."/>
            <person name="Land M."/>
            <person name="Hauser L."/>
            <person name="Markowitz V."/>
            <person name="Cheng J.-F."/>
            <person name="Hugenholtz P."/>
            <person name="Woyke T."/>
            <person name="Wu D."/>
            <person name="Spring S."/>
            <person name="Pukall R."/>
            <person name="Steenblock K."/>
            <person name="Schneider S."/>
            <person name="Klenk H.-P."/>
            <person name="Eisen J.A."/>
        </authorList>
    </citation>
    <scope>NUCLEOTIDE SEQUENCE [LARGE SCALE GENOMIC DNA]</scope>
    <source>
        <strain evidence="13">DSM 15567 / CIP 107919 / 50-1 BON</strain>
    </source>
</reference>
<name>F4A394_MAHA5</name>
<feature type="binding site" evidence="11">
    <location>
        <position position="118"/>
    </location>
    <ligand>
        <name>ATP</name>
        <dbReference type="ChEBI" id="CHEBI:30616"/>
    </ligand>
</feature>
<evidence type="ECO:0000256" key="8">
    <source>
        <dbReference type="ARBA" id="ARBA00022840"/>
    </source>
</evidence>
<keyword evidence="9 11" id="KW-0057">Aromatic amino acid biosynthesis</keyword>
<comment type="caution">
    <text evidence="11">Lacks conserved residue(s) required for the propagation of feature annotation.</text>
</comment>
<accession>F4A394</accession>
<feature type="binding site" evidence="11">
    <location>
        <position position="34"/>
    </location>
    <ligand>
        <name>substrate</name>
    </ligand>
</feature>
<comment type="subcellular location">
    <subcellularLocation>
        <location evidence="11">Cytoplasm</location>
    </subcellularLocation>
</comment>
<dbReference type="Gene3D" id="3.40.50.300">
    <property type="entry name" value="P-loop containing nucleotide triphosphate hydrolases"/>
    <property type="match status" value="1"/>
</dbReference>
<evidence type="ECO:0000313" key="13">
    <source>
        <dbReference type="Proteomes" id="UP000008457"/>
    </source>
</evidence>
<dbReference type="PANTHER" id="PTHR21087:SF16">
    <property type="entry name" value="SHIKIMATE KINASE 1, CHLOROPLASTIC"/>
    <property type="match status" value="1"/>
</dbReference>
<keyword evidence="11" id="KW-0460">Magnesium</keyword>
<keyword evidence="7 11" id="KW-0418">Kinase</keyword>
<reference evidence="12 13" key="2">
    <citation type="journal article" date="2011" name="Stand. Genomic Sci.">
        <title>Complete genome sequence of Mahella australiensis type strain (50-1 BON).</title>
        <authorList>
            <person name="Sikorski J."/>
            <person name="Teshima H."/>
            <person name="Nolan M."/>
            <person name="Lucas S."/>
            <person name="Hammon N."/>
            <person name="Deshpande S."/>
            <person name="Cheng J.F."/>
            <person name="Pitluck S."/>
            <person name="Liolios K."/>
            <person name="Pagani I."/>
            <person name="Ivanova N."/>
            <person name="Huntemann M."/>
            <person name="Mavromatis K."/>
            <person name="Ovchinikova G."/>
            <person name="Pati A."/>
            <person name="Tapia R."/>
            <person name="Han C."/>
            <person name="Goodwin L."/>
            <person name="Chen A."/>
            <person name="Palaniappan K."/>
            <person name="Land M."/>
            <person name="Hauser L."/>
            <person name="Ngatchou-Djao O.D."/>
            <person name="Rohde M."/>
            <person name="Pukall R."/>
            <person name="Spring S."/>
            <person name="Abt B."/>
            <person name="Goker M."/>
            <person name="Detter J.C."/>
            <person name="Woyke T."/>
            <person name="Bristow J."/>
            <person name="Markowitz V."/>
            <person name="Hugenholtz P."/>
            <person name="Eisen J.A."/>
            <person name="Kyrpides N.C."/>
            <person name="Klenk H.P."/>
            <person name="Lapidus A."/>
        </authorList>
    </citation>
    <scope>NUCLEOTIDE SEQUENCE [LARGE SCALE GENOMIC DNA]</scope>
    <source>
        <strain evidence="13">DSM 15567 / CIP 107919 / 50-1 BON</strain>
    </source>
</reference>
<gene>
    <name evidence="11" type="primary">aroK</name>
    <name evidence="12" type="ordered locus">Mahau_1130</name>
</gene>
<keyword evidence="5 11" id="KW-0808">Transferase</keyword>
<dbReference type="GO" id="GO:0008652">
    <property type="term" value="P:amino acid biosynthetic process"/>
    <property type="evidence" value="ECO:0007669"/>
    <property type="project" value="UniProtKB-KW"/>
</dbReference>
<proteinExistence type="inferred from homology"/>
<protein>
    <recommendedName>
        <fullName evidence="3 11">Shikimate kinase</fullName>
        <shortName evidence="11">SK</shortName>
        <ecNumber evidence="3 11">2.7.1.71</ecNumber>
    </recommendedName>
</protein>
<evidence type="ECO:0000256" key="5">
    <source>
        <dbReference type="ARBA" id="ARBA00022679"/>
    </source>
</evidence>
<sequence length="173" mass="19174">MGNNIYLTGFMGTGKTTVGRLLAKELNMNFVDTDEFIEQGMGMTVPSIFGIYGEAFFRQLEHNALISIAYRQGVVVSTGGGIVLRDDNINIMRRSGVMICLDASPDTVMRNVGSGKGRPVLDGGDLRRNIIELMDKRRQFYCQADIIVNIDDKTPETISDEIIALLKQRGFFA</sequence>
<evidence type="ECO:0000313" key="12">
    <source>
        <dbReference type="EMBL" id="AEE96327.1"/>
    </source>
</evidence>
<evidence type="ECO:0000256" key="7">
    <source>
        <dbReference type="ARBA" id="ARBA00022777"/>
    </source>
</evidence>
<comment type="subunit">
    <text evidence="11">Monomer.</text>
</comment>
<evidence type="ECO:0000256" key="3">
    <source>
        <dbReference type="ARBA" id="ARBA00012154"/>
    </source>
</evidence>
<keyword evidence="13" id="KW-1185">Reference proteome</keyword>
<dbReference type="GO" id="GO:0000287">
    <property type="term" value="F:magnesium ion binding"/>
    <property type="evidence" value="ECO:0007669"/>
    <property type="project" value="UniProtKB-UniRule"/>
</dbReference>
<keyword evidence="8 11" id="KW-0067">ATP-binding</keyword>
<dbReference type="GO" id="GO:0005524">
    <property type="term" value="F:ATP binding"/>
    <property type="evidence" value="ECO:0007669"/>
    <property type="project" value="UniProtKB-UniRule"/>
</dbReference>
<comment type="function">
    <text evidence="11">Catalyzes the specific phosphorylation of the 3-hydroxyl group of shikimic acid using ATP as a cosubstrate.</text>
</comment>
<evidence type="ECO:0000256" key="11">
    <source>
        <dbReference type="HAMAP-Rule" id="MF_00109"/>
    </source>
</evidence>
<dbReference type="GO" id="GO:0004765">
    <property type="term" value="F:shikimate kinase activity"/>
    <property type="evidence" value="ECO:0007669"/>
    <property type="project" value="UniProtKB-UniRule"/>
</dbReference>
<evidence type="ECO:0000256" key="1">
    <source>
        <dbReference type="ARBA" id="ARBA00004842"/>
    </source>
</evidence>
<organism evidence="12 13">
    <name type="scientific">Mahella australiensis (strain DSM 15567 / CIP 107919 / 50-1 BON)</name>
    <dbReference type="NCBI Taxonomy" id="697281"/>
    <lineage>
        <taxon>Bacteria</taxon>
        <taxon>Bacillati</taxon>
        <taxon>Bacillota</taxon>
        <taxon>Clostridia</taxon>
        <taxon>Thermoanaerobacterales</taxon>
        <taxon>Thermoanaerobacterales Family IV. Incertae Sedis</taxon>
        <taxon>Mahella</taxon>
    </lineage>
</organism>
<dbReference type="UniPathway" id="UPA00053">
    <property type="reaction ID" value="UER00088"/>
</dbReference>
<keyword evidence="6 11" id="KW-0547">Nucleotide-binding</keyword>
<dbReference type="GO" id="GO:0009423">
    <property type="term" value="P:chorismate biosynthetic process"/>
    <property type="evidence" value="ECO:0007669"/>
    <property type="project" value="UniProtKB-UniRule"/>
</dbReference>
<dbReference type="HOGENOM" id="CLU_057607_4_0_9"/>
<evidence type="ECO:0000256" key="10">
    <source>
        <dbReference type="ARBA" id="ARBA00048567"/>
    </source>
</evidence>
<dbReference type="KEGG" id="mas:Mahau_1130"/>
<dbReference type="GO" id="GO:0009073">
    <property type="term" value="P:aromatic amino acid family biosynthetic process"/>
    <property type="evidence" value="ECO:0007669"/>
    <property type="project" value="UniProtKB-KW"/>
</dbReference>